<protein>
    <recommendedName>
        <fullName evidence="2">DUF4350 domain-containing protein</fullName>
    </recommendedName>
</protein>
<dbReference type="RefSeq" id="WP_003883854.1">
    <property type="nucleotide sequence ID" value="NZ_CP011269.1"/>
</dbReference>
<evidence type="ECO:0000313" key="4">
    <source>
        <dbReference type="Proteomes" id="UP000057134"/>
    </source>
</evidence>
<name>A0A0N9XMK0_MYCFO</name>
<evidence type="ECO:0000259" key="2">
    <source>
        <dbReference type="Pfam" id="PF14258"/>
    </source>
</evidence>
<dbReference type="GeneID" id="93416057"/>
<keyword evidence="4" id="KW-1185">Reference proteome</keyword>
<keyword evidence="1" id="KW-0472">Membrane</keyword>
<feature type="domain" description="DUF4350" evidence="2">
    <location>
        <begin position="40"/>
        <end position="207"/>
    </location>
</feature>
<proteinExistence type="predicted"/>
<feature type="transmembrane region" description="Helical" evidence="1">
    <location>
        <begin position="12"/>
        <end position="30"/>
    </location>
</feature>
<keyword evidence="1" id="KW-1133">Transmembrane helix</keyword>
<dbReference type="Pfam" id="PF14258">
    <property type="entry name" value="DUF4350"/>
    <property type="match status" value="1"/>
</dbReference>
<dbReference type="PATRIC" id="fig|1766.6.peg.5520"/>
<keyword evidence="1" id="KW-0812">Transmembrane</keyword>
<evidence type="ECO:0000256" key="1">
    <source>
        <dbReference type="SAM" id="Phobius"/>
    </source>
</evidence>
<dbReference type="KEGG" id="mft:XA26_55490"/>
<dbReference type="InterPro" id="IPR025646">
    <property type="entry name" value="DUF4350"/>
</dbReference>
<reference evidence="3 4" key="1">
    <citation type="journal article" date="2015" name="MBio">
        <title>Enzymatic Degradation of Phenazines Can Generate Energy and Protect Sensitive Organisms from Toxicity.</title>
        <authorList>
            <person name="Costa K.C."/>
            <person name="Bergkessel M."/>
            <person name="Saunders S."/>
            <person name="Korlach J."/>
            <person name="Newman D.K."/>
        </authorList>
    </citation>
    <scope>NUCLEOTIDE SEQUENCE [LARGE SCALE GENOMIC DNA]</scope>
    <source>
        <strain evidence="3 4">CT6</strain>
    </source>
</reference>
<evidence type="ECO:0000313" key="3">
    <source>
        <dbReference type="EMBL" id="ALI29339.1"/>
    </source>
</evidence>
<dbReference type="EMBL" id="CP011269">
    <property type="protein sequence ID" value="ALI29339.1"/>
    <property type="molecule type" value="Genomic_DNA"/>
</dbReference>
<dbReference type="STRING" id="1766.XA26_55490"/>
<dbReference type="AlphaFoldDB" id="A0A0N9XMK0"/>
<dbReference type="Proteomes" id="UP000057134">
    <property type="component" value="Chromosome"/>
</dbReference>
<accession>A0A0N9XMK0</accession>
<organism evidence="3 4">
    <name type="scientific">Mycolicibacterium fortuitum</name>
    <name type="common">Mycobacterium fortuitum</name>
    <dbReference type="NCBI Taxonomy" id="1766"/>
    <lineage>
        <taxon>Bacteria</taxon>
        <taxon>Bacillati</taxon>
        <taxon>Actinomycetota</taxon>
        <taxon>Actinomycetes</taxon>
        <taxon>Mycobacteriales</taxon>
        <taxon>Mycobacteriaceae</taxon>
        <taxon>Mycolicibacterium</taxon>
    </lineage>
</organism>
<gene>
    <name evidence="3" type="ORF">XA26_55490</name>
</gene>
<sequence>MRQRFRTARWVLLAFVVIVAIAVVTVHLTAPRPGGAMDPGSTSPEGTHALVSLLRDHGVEVITATDAEQVRRSARPGTLLVVAQTMFLSSDETVDRLADLPGDLLLVAPSRLVREKLAPQIRLGKPTEFGDREPDCELPEANRAGAVQLGTTDTYAAADGTSLTSCYDAALVRFRDGQRTVTVVGTGSFMANGHLLKEGNAALAMNLAGAAPRMIWYAPQHFEAESTGDGTLSDLMPPQVRWIVLQLCLVVALLAVTQARRLGPLVSESLPVVVRASETVEGRGRLYRSRRARDRAADALRTAALGRMLPRLGLNKSAPPQAVAAAVAARCGGAPNSAGHILFGPPPATDAELVQLAHQLDDIERQVAQS</sequence>